<organism evidence="10 11">
    <name type="scientific">Agrobacterium deltaense NCPPB 1641</name>
    <dbReference type="NCBI Taxonomy" id="1183425"/>
    <lineage>
        <taxon>Bacteria</taxon>
        <taxon>Pseudomonadati</taxon>
        <taxon>Pseudomonadota</taxon>
        <taxon>Alphaproteobacteria</taxon>
        <taxon>Hyphomicrobiales</taxon>
        <taxon>Rhizobiaceae</taxon>
        <taxon>Rhizobium/Agrobacterium group</taxon>
        <taxon>Agrobacterium</taxon>
    </lineage>
</organism>
<protein>
    <recommendedName>
        <fullName evidence="12">DNA2/NAM7 helicase-like C-terminal domain-containing protein</fullName>
    </recommendedName>
</protein>
<evidence type="ECO:0000256" key="7">
    <source>
        <dbReference type="SAM" id="MobiDB-lite"/>
    </source>
</evidence>
<keyword evidence="5" id="KW-0067">ATP-binding</keyword>
<feature type="region of interest" description="Disordered" evidence="7">
    <location>
        <begin position="62"/>
        <end position="90"/>
    </location>
</feature>
<feature type="domain" description="DNA2/NAM7 helicase helicase" evidence="8">
    <location>
        <begin position="896"/>
        <end position="936"/>
    </location>
</feature>
<dbReference type="GO" id="GO:0016787">
    <property type="term" value="F:hydrolase activity"/>
    <property type="evidence" value="ECO:0007669"/>
    <property type="project" value="UniProtKB-KW"/>
</dbReference>
<reference evidence="10" key="1">
    <citation type="submission" date="2016-01" db="EMBL/GenBank/DDBJ databases">
        <authorList>
            <person name="Regsiter A."/>
            <person name="william w."/>
        </authorList>
    </citation>
    <scope>NUCLEOTIDE SEQUENCE</scope>
    <source>
        <strain evidence="10">NCPPB 1641</strain>
    </source>
</reference>
<evidence type="ECO:0000259" key="9">
    <source>
        <dbReference type="Pfam" id="PF13087"/>
    </source>
</evidence>
<dbReference type="GO" id="GO:0005524">
    <property type="term" value="F:ATP binding"/>
    <property type="evidence" value="ECO:0007669"/>
    <property type="project" value="UniProtKB-KW"/>
</dbReference>
<dbReference type="PANTHER" id="PTHR43788:SF8">
    <property type="entry name" value="DNA-BINDING PROTEIN SMUBP-2"/>
    <property type="match status" value="1"/>
</dbReference>
<feature type="domain" description="DNA2/NAM7 helicase-like C-terminal" evidence="9">
    <location>
        <begin position="995"/>
        <end position="1166"/>
    </location>
</feature>
<dbReference type="AlphaFoldDB" id="A0A1S7U8H9"/>
<dbReference type="InterPro" id="IPR041677">
    <property type="entry name" value="DNA2/NAM7_AAA_11"/>
</dbReference>
<evidence type="ECO:0000256" key="3">
    <source>
        <dbReference type="ARBA" id="ARBA00022801"/>
    </source>
</evidence>
<evidence type="ECO:0008006" key="12">
    <source>
        <dbReference type="Google" id="ProtNLM"/>
    </source>
</evidence>
<evidence type="ECO:0000313" key="10">
    <source>
        <dbReference type="EMBL" id="CVI62688.1"/>
    </source>
</evidence>
<keyword evidence="11" id="KW-1185">Reference proteome</keyword>
<evidence type="ECO:0000256" key="2">
    <source>
        <dbReference type="ARBA" id="ARBA00022741"/>
    </source>
</evidence>
<evidence type="ECO:0000256" key="6">
    <source>
        <dbReference type="SAM" id="Coils"/>
    </source>
</evidence>
<comment type="caution">
    <text evidence="10">The sequence shown here is derived from an EMBL/GenBank/DDBJ whole genome shotgun (WGS) entry which is preliminary data.</text>
</comment>
<dbReference type="InterPro" id="IPR041679">
    <property type="entry name" value="DNA2/NAM7-like_C"/>
</dbReference>
<dbReference type="Gene3D" id="3.40.50.300">
    <property type="entry name" value="P-loop containing nucleotide triphosphate hydrolases"/>
    <property type="match status" value="3"/>
</dbReference>
<accession>A0A1S7U8H9</accession>
<dbReference type="Pfam" id="PF13086">
    <property type="entry name" value="AAA_11"/>
    <property type="match status" value="1"/>
</dbReference>
<keyword evidence="3" id="KW-0378">Hydrolase</keyword>
<evidence type="ECO:0000256" key="1">
    <source>
        <dbReference type="ARBA" id="ARBA00007913"/>
    </source>
</evidence>
<dbReference type="RefSeq" id="WP_080854961.1">
    <property type="nucleotide sequence ID" value="NZ_LT009777.1"/>
</dbReference>
<dbReference type="Proteomes" id="UP000192140">
    <property type="component" value="Unassembled WGS sequence"/>
</dbReference>
<keyword evidence="4" id="KW-0347">Helicase</keyword>
<name>A0A1S7U8H9_9HYPH</name>
<dbReference type="Pfam" id="PF13087">
    <property type="entry name" value="AAA_12"/>
    <property type="match status" value="1"/>
</dbReference>
<keyword evidence="2" id="KW-0547">Nucleotide-binding</keyword>
<keyword evidence="6" id="KW-0175">Coiled coil</keyword>
<dbReference type="InterPro" id="IPR050534">
    <property type="entry name" value="Coronavir_polyprotein_1ab"/>
</dbReference>
<evidence type="ECO:0000313" key="11">
    <source>
        <dbReference type="Proteomes" id="UP000192140"/>
    </source>
</evidence>
<feature type="coiled-coil region" evidence="6">
    <location>
        <begin position="667"/>
        <end position="694"/>
    </location>
</feature>
<sequence length="1188" mass="130757">MQQRPYLQKSIVELRALFEQFRDDETELKSLAFELSKRTVQKAATLGQEVDIALRQLASSKRGGNLPVGASDPAMVKRNSSPPIQQPSQISVPQSVLKLPDLEEFKPAERKDDPSSILAAWTALEALSPQSYKRPEDLASGERSRIVPLVGSGLPWERGLKAKPKHRLYFQVVLGCIALDRATDLLVEAFGEDEERSRPDGRKAVIAAVLVDKEGYLLDENAIAVSSFAWALRQALALNLGQLGNWPVVQASVLEKLEKLVRRKDKDGNPLPLDAATITAAHEWLVEEFEIPRDLVEAPSFTLKVFHHFKAKTPPEPSLLNSFFLDDIGLASQLVSSRKQGEGLSRFLGISNVKEAVDVLAPPATIEPYVAPAKTPQARWPSSGHHPLVLLQQAAVNVARAELGDKAGLIGVNGPPGTGKTTLLRDVVVGCVLDRATAMVRFEKPADAFSTTGQKIGVGGNAFFHFYRVDPTLRGHEIVIASSNNKAVQNVSEELPLHKNNGRADEISYLRSISDLVVNPRRFGVEDDEDSNVTQKQTWGLIAAVLGNGGKRSAFQQTFWWHEDGGFRIYLKAAKGDDVLREIKDQDGKVIRREIPSVVTNETPPVSEATALTNWRKARNRFRTLRKEIDQDLAGIEQVRKSCRLLPVAQNAVVAISAKREQLVSFAKQAGDQKRDAETALAAAQAEFDRAQRDSHAHILARPGFFARLFGTSSWRSWQARKIDIENLCDSVRARWTDASKGLEAAKAEFYRRQEQLDRIDEELSALRSSIADHLETIESAREVLGGRLIDDRFFAQSHEVINLTAPWLPDSLHRKREDLFAAALAVQKAFVDASAQKVLHNLNILMSAFTAGALANLAHKALLGDLWSTLFMVIPAVSTTFASVNTMFGDLGSEAIGWLLVDEAGQAVPQAAVGAIMRAKRCIVVGDPLQIPPVVSLPEKLNLEICKFFNVDPDRWSAPTASVQTLADHGSSFQSTFNADAGLRQVGFPLLVHRRCQDPMFSVSNAIAYDGQMVHAVAKPDPGEIGAAFGPSCWFDIDADADTKWSSGEGEIVVRMMRRIAMLGIVSPDVFVISPFKIIEMEMRRRLEREKDLFNAIGEDAATWVRDRVGTIHTFQGREAETVILLLGAPKPGQHRARVWAGNPPNILNVAISRAKQNLYVVGSQAAWSGAGQSFQTLIRSMPVRKL</sequence>
<evidence type="ECO:0000256" key="5">
    <source>
        <dbReference type="ARBA" id="ARBA00022840"/>
    </source>
</evidence>
<dbReference type="EMBL" id="FCNP01000048">
    <property type="protein sequence ID" value="CVI62688.1"/>
    <property type="molecule type" value="Genomic_DNA"/>
</dbReference>
<evidence type="ECO:0000259" key="8">
    <source>
        <dbReference type="Pfam" id="PF13086"/>
    </source>
</evidence>
<dbReference type="GO" id="GO:0043139">
    <property type="term" value="F:5'-3' DNA helicase activity"/>
    <property type="evidence" value="ECO:0007669"/>
    <property type="project" value="TreeGrafter"/>
</dbReference>
<dbReference type="PANTHER" id="PTHR43788">
    <property type="entry name" value="DNA2/NAM7 HELICASE FAMILY MEMBER"/>
    <property type="match status" value="1"/>
</dbReference>
<evidence type="ECO:0000256" key="4">
    <source>
        <dbReference type="ARBA" id="ARBA00022806"/>
    </source>
</evidence>
<gene>
    <name evidence="10" type="ORF">AGR7A_pAt10049</name>
</gene>
<proteinExistence type="inferred from homology"/>
<comment type="similarity">
    <text evidence="1">Belongs to the DNA2/NAM7 helicase family.</text>
</comment>
<feature type="compositionally biased region" description="Low complexity" evidence="7">
    <location>
        <begin position="80"/>
        <end position="90"/>
    </location>
</feature>
<dbReference type="InterPro" id="IPR027417">
    <property type="entry name" value="P-loop_NTPase"/>
</dbReference>
<dbReference type="SUPFAM" id="SSF52540">
    <property type="entry name" value="P-loop containing nucleoside triphosphate hydrolases"/>
    <property type="match status" value="1"/>
</dbReference>